<dbReference type="GO" id="GO:0008270">
    <property type="term" value="F:zinc ion binding"/>
    <property type="evidence" value="ECO:0007669"/>
    <property type="project" value="UniProtKB-KW"/>
</dbReference>
<dbReference type="InterPro" id="IPR001258">
    <property type="entry name" value="NHL_repeat"/>
</dbReference>
<dbReference type="VEuPathDB" id="AmoebaDB:FDP41_008782"/>
<feature type="compositionally biased region" description="Polar residues" evidence="3">
    <location>
        <begin position="1"/>
        <end position="11"/>
    </location>
</feature>
<dbReference type="GO" id="GO:0061630">
    <property type="term" value="F:ubiquitin protein ligase activity"/>
    <property type="evidence" value="ECO:0007669"/>
    <property type="project" value="TreeGrafter"/>
</dbReference>
<feature type="repeat" description="NHL" evidence="2">
    <location>
        <begin position="228"/>
        <end position="270"/>
    </location>
</feature>
<dbReference type="GO" id="GO:0043161">
    <property type="term" value="P:proteasome-mediated ubiquitin-dependent protein catabolic process"/>
    <property type="evidence" value="ECO:0007669"/>
    <property type="project" value="TreeGrafter"/>
</dbReference>
<dbReference type="PANTHER" id="PTHR24104:SF25">
    <property type="entry name" value="PROTEIN LIN-41"/>
    <property type="match status" value="1"/>
</dbReference>
<feature type="region of interest" description="Disordered" evidence="3">
    <location>
        <begin position="46"/>
        <end position="72"/>
    </location>
</feature>
<evidence type="ECO:0000256" key="3">
    <source>
        <dbReference type="SAM" id="MobiDB-lite"/>
    </source>
</evidence>
<dbReference type="Gene3D" id="2.120.10.30">
    <property type="entry name" value="TolB, C-terminal domain"/>
    <property type="match status" value="3"/>
</dbReference>
<dbReference type="VEuPathDB" id="AmoebaDB:NfTy_010510"/>
<dbReference type="OMA" id="FGKLIWK"/>
<accession>A0A6A5BFY8</accession>
<gene>
    <name evidence="4" type="ORF">FDP41_008782</name>
</gene>
<feature type="repeat" description="NHL" evidence="2">
    <location>
        <begin position="274"/>
        <end position="317"/>
    </location>
</feature>
<dbReference type="InterPro" id="IPR050952">
    <property type="entry name" value="TRIM-NHL_E3_ligases"/>
</dbReference>
<dbReference type="AlphaFoldDB" id="A0A6A5BFY8"/>
<evidence type="ECO:0000313" key="5">
    <source>
        <dbReference type="Proteomes" id="UP000444721"/>
    </source>
</evidence>
<sequence length="439" mass="50382">MFHHNNTLENPSTSETEASSSSFVATTADQPQDLYFNTSNARLLTPLSNDEDHNNTLINEDDDNNNIPSNYTNSLATIKTDEINDIHDDDDEEDDNNHEEDHQYINNINTYWMDDDETDEEEEEQQPTTVWQNGRFVKKIVLGQHTSEFQHPYDMVVDQHQELIFICDSSHHAIQVYDLSTHKFVRSIGLGSDVPFYIDYDPTESAIVFGSDNHCLYKYSVFGKLIWKVGKHGSGPGEFSLPSGVYIDTKEKLIYLCDQYNCRIQVLTSNGEFVRQFGEYGVKPGNFHGPRNITESLDGNLIITDRNNHRVQIFTKNGKFVKAFGSYGSERGQFNEPCSVLVEPNTGNIYVSDSFNDRIQIFSSNGEYIESIEGDLDYPLGISLNARNGDLMISEYSRNRIVILKDTKFESRMEEHFKRQLLYCARYLNHDIGIVSWEE</sequence>
<dbReference type="InterPro" id="IPR011042">
    <property type="entry name" value="6-blade_b-propeller_TolB-like"/>
</dbReference>
<dbReference type="SUPFAM" id="SSF63829">
    <property type="entry name" value="Calcium-dependent phosphotriesterase"/>
    <property type="match status" value="1"/>
</dbReference>
<organism evidence="4 5">
    <name type="scientific">Naegleria fowleri</name>
    <name type="common">Brain eating amoeba</name>
    <dbReference type="NCBI Taxonomy" id="5763"/>
    <lineage>
        <taxon>Eukaryota</taxon>
        <taxon>Discoba</taxon>
        <taxon>Heterolobosea</taxon>
        <taxon>Tetramitia</taxon>
        <taxon>Eutetramitia</taxon>
        <taxon>Vahlkampfiidae</taxon>
        <taxon>Naegleria</taxon>
    </lineage>
</organism>
<evidence type="ECO:0000256" key="2">
    <source>
        <dbReference type="PROSITE-ProRule" id="PRU00504"/>
    </source>
</evidence>
<evidence type="ECO:0000256" key="1">
    <source>
        <dbReference type="ARBA" id="ARBA00022737"/>
    </source>
</evidence>
<keyword evidence="1" id="KW-0677">Repeat</keyword>
<dbReference type="CDD" id="cd05819">
    <property type="entry name" value="NHL"/>
    <property type="match status" value="1"/>
</dbReference>
<name>A0A6A5BFY8_NAEFO</name>
<dbReference type="PROSITE" id="PS51125">
    <property type="entry name" value="NHL"/>
    <property type="match status" value="3"/>
</dbReference>
<feature type="repeat" description="NHL" evidence="2">
    <location>
        <begin position="324"/>
        <end position="365"/>
    </location>
</feature>
<dbReference type="GeneID" id="68116000"/>
<feature type="compositionally biased region" description="Low complexity" evidence="3">
    <location>
        <begin position="12"/>
        <end position="24"/>
    </location>
</feature>
<feature type="region of interest" description="Disordered" evidence="3">
    <location>
        <begin position="1"/>
        <end position="24"/>
    </location>
</feature>
<dbReference type="RefSeq" id="XP_044557644.1">
    <property type="nucleotide sequence ID" value="XM_044712672.1"/>
</dbReference>
<dbReference type="OrthoDB" id="342730at2759"/>
<proteinExistence type="predicted"/>
<dbReference type="GO" id="GO:0000209">
    <property type="term" value="P:protein polyubiquitination"/>
    <property type="evidence" value="ECO:0007669"/>
    <property type="project" value="TreeGrafter"/>
</dbReference>
<reference evidence="4 5" key="1">
    <citation type="journal article" date="2019" name="Sci. Rep.">
        <title>Nanopore sequencing improves the draft genome of the human pathogenic amoeba Naegleria fowleri.</title>
        <authorList>
            <person name="Liechti N."/>
            <person name="Schurch N."/>
            <person name="Bruggmann R."/>
            <person name="Wittwer M."/>
        </authorList>
    </citation>
    <scope>NUCLEOTIDE SEQUENCE [LARGE SCALE GENOMIC DNA]</scope>
    <source>
        <strain evidence="4 5">ATCC 30894</strain>
    </source>
</reference>
<evidence type="ECO:0000313" key="4">
    <source>
        <dbReference type="EMBL" id="KAF0972930.1"/>
    </source>
</evidence>
<dbReference type="Proteomes" id="UP000444721">
    <property type="component" value="Unassembled WGS sequence"/>
</dbReference>
<keyword evidence="5" id="KW-1185">Reference proteome</keyword>
<dbReference type="EMBL" id="VFQX01000064">
    <property type="protein sequence ID" value="KAF0972930.1"/>
    <property type="molecule type" value="Genomic_DNA"/>
</dbReference>
<dbReference type="VEuPathDB" id="AmoebaDB:NF0095300"/>
<protein>
    <recommendedName>
        <fullName evidence="6">SMP-30/Gluconolactonase/LRE-like region domain-containing protein</fullName>
    </recommendedName>
</protein>
<dbReference type="Pfam" id="PF17170">
    <property type="entry name" value="DUF5128"/>
    <property type="match status" value="2"/>
</dbReference>
<evidence type="ECO:0008006" key="6">
    <source>
        <dbReference type="Google" id="ProtNLM"/>
    </source>
</evidence>
<comment type="caution">
    <text evidence="4">The sequence shown here is derived from an EMBL/GenBank/DDBJ whole genome shotgun (WGS) entry which is preliminary data.</text>
</comment>
<dbReference type="PANTHER" id="PTHR24104">
    <property type="entry name" value="E3 UBIQUITIN-PROTEIN LIGASE NHLRC1-RELATED"/>
    <property type="match status" value="1"/>
</dbReference>